<gene>
    <name evidence="1" type="ORF">BQ4739_LOCUS19156</name>
</gene>
<reference evidence="1 2" key="1">
    <citation type="submission" date="2016-10" db="EMBL/GenBank/DDBJ databases">
        <authorList>
            <person name="Cai Z."/>
        </authorList>
    </citation>
    <scope>NUCLEOTIDE SEQUENCE [LARGE SCALE GENOMIC DNA]</scope>
</reference>
<protein>
    <recommendedName>
        <fullName evidence="3">STI1 domain-containing protein</fullName>
    </recommendedName>
</protein>
<evidence type="ECO:0000313" key="2">
    <source>
        <dbReference type="Proteomes" id="UP000256970"/>
    </source>
</evidence>
<accession>A0A383WN26</accession>
<name>A0A383WN26_TETOB</name>
<dbReference type="AlphaFoldDB" id="A0A383WN26"/>
<sequence>MMTAAESLWRNPKLTEQLAANPMKRPEFVNGPKLLQEMTEDMESRMPKEPAPHIKKRLEELRAGCMALIGNCFV</sequence>
<organism evidence="1 2">
    <name type="scientific">Tetradesmus obliquus</name>
    <name type="common">Green alga</name>
    <name type="synonym">Acutodesmus obliquus</name>
    <dbReference type="NCBI Taxonomy" id="3088"/>
    <lineage>
        <taxon>Eukaryota</taxon>
        <taxon>Viridiplantae</taxon>
        <taxon>Chlorophyta</taxon>
        <taxon>core chlorophytes</taxon>
        <taxon>Chlorophyceae</taxon>
        <taxon>CS clade</taxon>
        <taxon>Sphaeropleales</taxon>
        <taxon>Scenedesmaceae</taxon>
        <taxon>Tetradesmus</taxon>
    </lineage>
</organism>
<dbReference type="EMBL" id="FNXT01001343">
    <property type="protein sequence ID" value="SZX78850.1"/>
    <property type="molecule type" value="Genomic_DNA"/>
</dbReference>
<keyword evidence="2" id="KW-1185">Reference proteome</keyword>
<dbReference type="Proteomes" id="UP000256970">
    <property type="component" value="Unassembled WGS sequence"/>
</dbReference>
<proteinExistence type="predicted"/>
<evidence type="ECO:0008006" key="3">
    <source>
        <dbReference type="Google" id="ProtNLM"/>
    </source>
</evidence>
<evidence type="ECO:0000313" key="1">
    <source>
        <dbReference type="EMBL" id="SZX78850.1"/>
    </source>
</evidence>